<dbReference type="EnsemblMetazoa" id="GBRI034417-RA">
    <property type="protein sequence ID" value="GBRI034417-PA"/>
    <property type="gene ID" value="GBRI034417"/>
</dbReference>
<proteinExistence type="predicted"/>
<accession>A0A1A9WVW4</accession>
<organism evidence="1 2">
    <name type="scientific">Glossina brevipalpis</name>
    <dbReference type="NCBI Taxonomy" id="37001"/>
    <lineage>
        <taxon>Eukaryota</taxon>
        <taxon>Metazoa</taxon>
        <taxon>Ecdysozoa</taxon>
        <taxon>Arthropoda</taxon>
        <taxon>Hexapoda</taxon>
        <taxon>Insecta</taxon>
        <taxon>Pterygota</taxon>
        <taxon>Neoptera</taxon>
        <taxon>Endopterygota</taxon>
        <taxon>Diptera</taxon>
        <taxon>Brachycera</taxon>
        <taxon>Muscomorpha</taxon>
        <taxon>Hippoboscoidea</taxon>
        <taxon>Glossinidae</taxon>
        <taxon>Glossina</taxon>
    </lineage>
</organism>
<evidence type="ECO:0000313" key="2">
    <source>
        <dbReference type="Proteomes" id="UP000091820"/>
    </source>
</evidence>
<dbReference type="VEuPathDB" id="VectorBase:GBRI034417"/>
<dbReference type="Proteomes" id="UP000091820">
    <property type="component" value="Unassembled WGS sequence"/>
</dbReference>
<dbReference type="AlphaFoldDB" id="A0A1A9WVW4"/>
<reference evidence="2" key="1">
    <citation type="submission" date="2014-03" db="EMBL/GenBank/DDBJ databases">
        <authorList>
            <person name="Aksoy S."/>
            <person name="Warren W."/>
            <person name="Wilson R.K."/>
        </authorList>
    </citation>
    <scope>NUCLEOTIDE SEQUENCE [LARGE SCALE GENOMIC DNA]</scope>
    <source>
        <strain evidence="2">IAEA</strain>
    </source>
</reference>
<evidence type="ECO:0000313" key="1">
    <source>
        <dbReference type="EnsemblMetazoa" id="GBRI034417-PA"/>
    </source>
</evidence>
<sequence>MCEHIYGLNENPPPHFGAINVIDIVDKYVEPFQYWLVLFLTRYDLRPCYQPNHLIPEMLMLMILMMLMIERWLQGRRGVRAPRSDAVG</sequence>
<reference evidence="1" key="2">
    <citation type="submission" date="2020-05" db="UniProtKB">
        <authorList>
            <consortium name="EnsemblMetazoa"/>
        </authorList>
    </citation>
    <scope>IDENTIFICATION</scope>
    <source>
        <strain evidence="1">IAEA</strain>
    </source>
</reference>
<protein>
    <submittedName>
        <fullName evidence="1">Uncharacterized protein</fullName>
    </submittedName>
</protein>
<keyword evidence="2" id="KW-1185">Reference proteome</keyword>
<name>A0A1A9WVW4_9MUSC</name>